<reference evidence="1" key="1">
    <citation type="submission" date="2010-05" db="EMBL/GenBank/DDBJ databases">
        <authorList>
            <person name="Carvalho C.A."/>
            <person name="Lingohr E.J."/>
            <person name="Kropinski A.M."/>
            <person name="Azeredo J.C."/>
        </authorList>
    </citation>
    <scope>NUCLEOTIDE SEQUENCE</scope>
</reference>
<evidence type="ECO:0000313" key="1">
    <source>
        <dbReference type="EMBL" id="AEI88201.1"/>
    </source>
</evidence>
<dbReference type="EMBL" id="HM246721">
    <property type="protein sequence ID" value="AEI88201.1"/>
    <property type="molecule type" value="Genomic_DNA"/>
</dbReference>
<proteinExistence type="predicted"/>
<organism evidence="1">
    <name type="scientific">Campylobacter virus IBB35</name>
    <dbReference type="NCBI Taxonomy" id="1006972"/>
    <lineage>
        <taxon>Viruses</taxon>
        <taxon>Duplodnaviria</taxon>
        <taxon>Heunggongvirae</taxon>
        <taxon>Uroviricota</taxon>
        <taxon>Caudoviricetes</taxon>
        <taxon>Connertonviridae</taxon>
        <taxon>Firehammervirus</taxon>
    </lineage>
</organism>
<sequence length="97" mass="10994">MISIMNKSKMNINAVLCGSDRYNDYVNQLRANPDIQVVETPRDTGAISATAVIENLNSEIFFKRNTPSEIHSMYNKILKRFKSLGLVSDLSKELENK</sequence>
<name>H6SUD5_9CAUD</name>
<protein>
    <submittedName>
        <fullName evidence="1">Uncharacterized protein</fullName>
    </submittedName>
</protein>
<accession>H6SUD5</accession>
<reference evidence="1" key="2">
    <citation type="journal article" date="2012" name="Virol. J.">
        <title>The genome and proteome of a Campylobacter coli bacteriophage vB_CcoM-IBB_35 reveal unusual features.</title>
        <authorList>
            <person name="Carvalho C.M."/>
            <person name="Kropinski A.M."/>
            <person name="Lingohr E.J."/>
            <person name="Santos S.B."/>
            <person name="King J."/>
            <person name="Azeredo J."/>
        </authorList>
    </citation>
    <scope>NUCLEOTIDE SEQUENCE</scope>
</reference>